<reference evidence="1 2" key="1">
    <citation type="submission" date="2017-06" db="EMBL/GenBank/DDBJ databases">
        <title>Draft genome sequence of nitrogen-fixing Kosakonia pseudosacchari strain NN143 isolated from sugarcane roots.</title>
        <authorList>
            <person name="Li Y."/>
            <person name="Li S."/>
            <person name="Lin L."/>
            <person name="Wu X."/>
            <person name="Yang L."/>
            <person name="Li Y."/>
            <person name="An Q."/>
        </authorList>
    </citation>
    <scope>NUCLEOTIDE SEQUENCE [LARGE SCALE GENOMIC DNA]</scope>
    <source>
        <strain evidence="1 2">NN143</strain>
    </source>
</reference>
<gene>
    <name evidence="1" type="ORF">BK796_09235</name>
</gene>
<protein>
    <submittedName>
        <fullName evidence="1">Uncharacterized protein</fullName>
    </submittedName>
</protein>
<dbReference type="EMBL" id="NITV01000004">
    <property type="protein sequence ID" value="PDO87630.1"/>
    <property type="molecule type" value="Genomic_DNA"/>
</dbReference>
<organism evidence="1 2">
    <name type="scientific">Kosakonia pseudosacchari</name>
    <dbReference type="NCBI Taxonomy" id="1646340"/>
    <lineage>
        <taxon>Bacteria</taxon>
        <taxon>Pseudomonadati</taxon>
        <taxon>Pseudomonadota</taxon>
        <taxon>Gammaproteobacteria</taxon>
        <taxon>Enterobacterales</taxon>
        <taxon>Enterobacteriaceae</taxon>
        <taxon>Kosakonia</taxon>
    </lineage>
</organism>
<keyword evidence="2" id="KW-1185">Reference proteome</keyword>
<proteinExistence type="predicted"/>
<accession>A0ABX4IRN2</accession>
<evidence type="ECO:0000313" key="2">
    <source>
        <dbReference type="Proteomes" id="UP000219642"/>
    </source>
</evidence>
<evidence type="ECO:0000313" key="1">
    <source>
        <dbReference type="EMBL" id="PDO87630.1"/>
    </source>
</evidence>
<name>A0ABX4IRN2_9ENTR</name>
<dbReference type="Proteomes" id="UP000219642">
    <property type="component" value="Unassembled WGS sequence"/>
</dbReference>
<sequence>MSTPAGRKNRRNLPEQGAKTLPFLIHVNQKQLTFTRICLFYVKSISVKSHIIVVKKVELDRRNGYIYPETGPVAYP</sequence>
<comment type="caution">
    <text evidence="1">The sequence shown here is derived from an EMBL/GenBank/DDBJ whole genome shotgun (WGS) entry which is preliminary data.</text>
</comment>